<dbReference type="GO" id="GO:0022857">
    <property type="term" value="F:transmembrane transporter activity"/>
    <property type="evidence" value="ECO:0007669"/>
    <property type="project" value="InterPro"/>
</dbReference>
<evidence type="ECO:0000256" key="4">
    <source>
        <dbReference type="ARBA" id="ARBA00023136"/>
    </source>
</evidence>
<accession>A0A4S8SB95</accession>
<feature type="transmembrane region" description="Helical" evidence="6">
    <location>
        <begin position="92"/>
        <end position="114"/>
    </location>
</feature>
<dbReference type="Pfam" id="PF07690">
    <property type="entry name" value="MFS_1"/>
    <property type="match status" value="1"/>
</dbReference>
<dbReference type="GO" id="GO:0016020">
    <property type="term" value="C:membrane"/>
    <property type="evidence" value="ECO:0007669"/>
    <property type="project" value="UniProtKB-SubCell"/>
</dbReference>
<organism evidence="7 8">
    <name type="scientific">Aureobasidium pullulans</name>
    <name type="common">Black yeast</name>
    <name type="synonym">Pullularia pullulans</name>
    <dbReference type="NCBI Taxonomy" id="5580"/>
    <lineage>
        <taxon>Eukaryota</taxon>
        <taxon>Fungi</taxon>
        <taxon>Dikarya</taxon>
        <taxon>Ascomycota</taxon>
        <taxon>Pezizomycotina</taxon>
        <taxon>Dothideomycetes</taxon>
        <taxon>Dothideomycetidae</taxon>
        <taxon>Dothideales</taxon>
        <taxon>Saccotheciaceae</taxon>
        <taxon>Aureobasidium</taxon>
    </lineage>
</organism>
<keyword evidence="2 6" id="KW-0812">Transmembrane</keyword>
<comment type="caution">
    <text evidence="7">The sequence shown here is derived from an EMBL/GenBank/DDBJ whole genome shotgun (WGS) entry which is preliminary data.</text>
</comment>
<evidence type="ECO:0000256" key="5">
    <source>
        <dbReference type="SAM" id="MobiDB-lite"/>
    </source>
</evidence>
<protein>
    <submittedName>
        <fullName evidence="7">MFS general substrate transporter</fullName>
    </submittedName>
</protein>
<feature type="region of interest" description="Disordered" evidence="5">
    <location>
        <begin position="1"/>
        <end position="29"/>
    </location>
</feature>
<feature type="transmembrane region" description="Helical" evidence="6">
    <location>
        <begin position="121"/>
        <end position="139"/>
    </location>
</feature>
<evidence type="ECO:0000256" key="3">
    <source>
        <dbReference type="ARBA" id="ARBA00022989"/>
    </source>
</evidence>
<evidence type="ECO:0000313" key="7">
    <source>
        <dbReference type="EMBL" id="THV67682.1"/>
    </source>
</evidence>
<dbReference type="AlphaFoldDB" id="A0A4S8SB95"/>
<evidence type="ECO:0000313" key="8">
    <source>
        <dbReference type="Proteomes" id="UP000304951"/>
    </source>
</evidence>
<reference evidence="7 8" key="1">
    <citation type="submission" date="2018-10" db="EMBL/GenBank/DDBJ databases">
        <title>Fifty Aureobasidium pullulans genomes reveal a recombining polyextremotolerant generalist.</title>
        <authorList>
            <person name="Gostincar C."/>
            <person name="Turk M."/>
            <person name="Zajc J."/>
            <person name="Gunde-Cimerman N."/>
        </authorList>
    </citation>
    <scope>NUCLEOTIDE SEQUENCE [LARGE SCALE GENOMIC DNA]</scope>
    <source>
        <strain evidence="7 8">EXF-11900</strain>
    </source>
</reference>
<comment type="subcellular location">
    <subcellularLocation>
        <location evidence="1">Membrane</location>
        <topology evidence="1">Multi-pass membrane protein</topology>
    </subcellularLocation>
</comment>
<evidence type="ECO:0000256" key="6">
    <source>
        <dbReference type="SAM" id="Phobius"/>
    </source>
</evidence>
<feature type="compositionally biased region" description="Polar residues" evidence="5">
    <location>
        <begin position="1"/>
        <end position="11"/>
    </location>
</feature>
<name>A0A4S8SB95_AURPU</name>
<feature type="transmembrane region" description="Helical" evidence="6">
    <location>
        <begin position="393"/>
        <end position="412"/>
    </location>
</feature>
<dbReference type="Proteomes" id="UP000304951">
    <property type="component" value="Unassembled WGS sequence"/>
</dbReference>
<dbReference type="EMBL" id="QZAF01000386">
    <property type="protein sequence ID" value="THV67682.1"/>
    <property type="molecule type" value="Genomic_DNA"/>
</dbReference>
<proteinExistence type="predicted"/>
<dbReference type="InterPro" id="IPR011701">
    <property type="entry name" value="MFS"/>
</dbReference>
<feature type="transmembrane region" description="Helical" evidence="6">
    <location>
        <begin position="304"/>
        <end position="324"/>
    </location>
</feature>
<dbReference type="PANTHER" id="PTHR10924:SF6">
    <property type="entry name" value="SOLUTE CARRIER FAMILY 49 MEMBER A3"/>
    <property type="match status" value="1"/>
</dbReference>
<dbReference type="InterPro" id="IPR049680">
    <property type="entry name" value="FLVCR1-2_SLC49-like"/>
</dbReference>
<keyword evidence="4 6" id="KW-0472">Membrane</keyword>
<feature type="transmembrane region" description="Helical" evidence="6">
    <location>
        <begin position="357"/>
        <end position="381"/>
    </location>
</feature>
<feature type="transmembrane region" description="Helical" evidence="6">
    <location>
        <begin position="266"/>
        <end position="292"/>
    </location>
</feature>
<dbReference type="Gene3D" id="1.20.1250.20">
    <property type="entry name" value="MFS general substrate transporter like domains"/>
    <property type="match status" value="2"/>
</dbReference>
<dbReference type="PANTHER" id="PTHR10924">
    <property type="entry name" value="MAJOR FACILITATOR SUPERFAMILY PROTEIN-RELATED"/>
    <property type="match status" value="1"/>
</dbReference>
<dbReference type="InterPro" id="IPR036259">
    <property type="entry name" value="MFS_trans_sf"/>
</dbReference>
<dbReference type="SUPFAM" id="SSF103473">
    <property type="entry name" value="MFS general substrate transporter"/>
    <property type="match status" value="1"/>
</dbReference>
<feature type="transmembrane region" description="Helical" evidence="6">
    <location>
        <begin position="331"/>
        <end position="351"/>
    </location>
</feature>
<feature type="transmembrane region" description="Helical" evidence="6">
    <location>
        <begin position="54"/>
        <end position="72"/>
    </location>
</feature>
<gene>
    <name evidence="7" type="ORF">D6D28_07303</name>
</gene>
<feature type="transmembrane region" description="Helical" evidence="6">
    <location>
        <begin position="145"/>
        <end position="166"/>
    </location>
</feature>
<feature type="transmembrane region" description="Helical" evidence="6">
    <location>
        <begin position="432"/>
        <end position="452"/>
    </location>
</feature>
<evidence type="ECO:0000256" key="1">
    <source>
        <dbReference type="ARBA" id="ARBA00004141"/>
    </source>
</evidence>
<evidence type="ECO:0000256" key="2">
    <source>
        <dbReference type="ARBA" id="ARBA00022692"/>
    </source>
</evidence>
<keyword evidence="3 6" id="KW-1133">Transmembrane helix</keyword>
<sequence>MADTPLSNSYSPVEDEESEMAPLNPTSTVDDLELTDSEARRNSIVHYRVYKRRFFGLVQLVLLNIIVSWDWLTFSAVSSTASEYFDVSQSAINWLSTGFLFAFVAVTPLTIWALHRGPKTSIVISALLIFVGNWIRYAGTRAGSHGHFGVVIFGQIIIGFAQPFVLAAPTRYSDLWFTDKGRVTATAVASLANPLGGALGQLIGPLWATQPGDIPNMVLYTAVISCVACLPTFFIPSKPPTPPSDSGNLLKPDIATSIKSLAFNKAFLLVLIAFGVYVGFFNAVSSLINQIFEPYGFSETEAGIAGALLIVVGLVASAIVSPLVDRTKQYLLTIQLLVPLIAIGYVILIFAPATRTIALPYVVCAILGAASFSLLPCALEYLVEITHPVSPEISSTICWVGGQLFGAIFIIVMDALKGGFAGEPDDTMKRALIFEAVISCLAAPCVFALSFLDKDSIKLGRHGAENGTERGS</sequence>